<proteinExistence type="predicted"/>
<gene>
    <name evidence="1" type="ORF">FZC81_13175</name>
</gene>
<sequence length="98" mass="10935">MAVIPSNGDSVMPISIKATINTRTGIRGVQRYGDMYRWRVDAVRFRSLTGQDPTPSFIARLNERKSGCVDSASFYTIEDAGDDLCQFLKAMTGVTFEY</sequence>
<evidence type="ECO:0000313" key="2">
    <source>
        <dbReference type="Proteomes" id="UP000322612"/>
    </source>
</evidence>
<dbReference type="AlphaFoldDB" id="A0AAE8X5I0"/>
<protein>
    <submittedName>
        <fullName evidence="1">Uncharacterized protein</fullName>
    </submittedName>
</protein>
<accession>A0AAE8X5I0</accession>
<dbReference type="RefSeq" id="WP_123839383.1">
    <property type="nucleotide sequence ID" value="NZ_CAYQIB010000005.1"/>
</dbReference>
<reference evidence="1 2" key="1">
    <citation type="submission" date="2019-08" db="EMBL/GenBank/DDBJ databases">
        <title>Whole genome sequence analysis of bacterial isolates in patients.</title>
        <authorList>
            <person name="Jeong K.C."/>
        </authorList>
    </citation>
    <scope>NUCLEOTIDE SEQUENCE [LARGE SCALE GENOMIC DNA]</scope>
    <source>
        <strain evidence="1 2">KCJ3K342</strain>
    </source>
</reference>
<dbReference type="Proteomes" id="UP000322612">
    <property type="component" value="Unassembled WGS sequence"/>
</dbReference>
<name>A0AAE8X5I0_9ENTR</name>
<comment type="caution">
    <text evidence="1">The sequence shown here is derived from an EMBL/GenBank/DDBJ whole genome shotgun (WGS) entry which is preliminary data.</text>
</comment>
<organism evidence="1 2">
    <name type="scientific">Enterobacter hormaechei</name>
    <dbReference type="NCBI Taxonomy" id="158836"/>
    <lineage>
        <taxon>Bacteria</taxon>
        <taxon>Pseudomonadati</taxon>
        <taxon>Pseudomonadota</taxon>
        <taxon>Gammaproteobacteria</taxon>
        <taxon>Enterobacterales</taxon>
        <taxon>Enterobacteriaceae</taxon>
        <taxon>Enterobacter</taxon>
        <taxon>Enterobacter cloacae complex</taxon>
    </lineage>
</organism>
<evidence type="ECO:0000313" key="1">
    <source>
        <dbReference type="EMBL" id="TYS12848.1"/>
    </source>
</evidence>
<dbReference type="EMBL" id="VTDZ01000052">
    <property type="protein sequence ID" value="TYS12848.1"/>
    <property type="molecule type" value="Genomic_DNA"/>
</dbReference>